<dbReference type="PROSITE" id="PS51746">
    <property type="entry name" value="PPM_2"/>
    <property type="match status" value="1"/>
</dbReference>
<dbReference type="InterPro" id="IPR001932">
    <property type="entry name" value="PPM-type_phosphatase-like_dom"/>
</dbReference>
<comment type="caution">
    <text evidence="2">The sequence shown here is derived from an EMBL/GenBank/DDBJ whole genome shotgun (WGS) entry which is preliminary data.</text>
</comment>
<proteinExistence type="predicted"/>
<dbReference type="PANTHER" id="PTHR47992">
    <property type="entry name" value="PROTEIN PHOSPHATASE"/>
    <property type="match status" value="1"/>
</dbReference>
<gene>
    <name evidence="2" type="ORF">Pyn_25054</name>
</gene>
<dbReference type="CDD" id="cd00143">
    <property type="entry name" value="PP2Cc"/>
    <property type="match status" value="1"/>
</dbReference>
<dbReference type="OrthoDB" id="10264738at2759"/>
<dbReference type="SUPFAM" id="SSF81606">
    <property type="entry name" value="PP2C-like"/>
    <property type="match status" value="1"/>
</dbReference>
<dbReference type="EMBL" id="PJQY01000362">
    <property type="protein sequence ID" value="PQQ12325.1"/>
    <property type="molecule type" value="Genomic_DNA"/>
</dbReference>
<dbReference type="AlphaFoldDB" id="A0A314YVQ7"/>
<dbReference type="SMART" id="SM00332">
    <property type="entry name" value="PP2Cc"/>
    <property type="match status" value="1"/>
</dbReference>
<organism evidence="2 3">
    <name type="scientific">Prunus yedoensis var. nudiflora</name>
    <dbReference type="NCBI Taxonomy" id="2094558"/>
    <lineage>
        <taxon>Eukaryota</taxon>
        <taxon>Viridiplantae</taxon>
        <taxon>Streptophyta</taxon>
        <taxon>Embryophyta</taxon>
        <taxon>Tracheophyta</taxon>
        <taxon>Spermatophyta</taxon>
        <taxon>Magnoliopsida</taxon>
        <taxon>eudicotyledons</taxon>
        <taxon>Gunneridae</taxon>
        <taxon>Pentapetalae</taxon>
        <taxon>rosids</taxon>
        <taxon>fabids</taxon>
        <taxon>Rosales</taxon>
        <taxon>Rosaceae</taxon>
        <taxon>Amygdaloideae</taxon>
        <taxon>Amygdaleae</taxon>
        <taxon>Prunus</taxon>
    </lineage>
</organism>
<dbReference type="Proteomes" id="UP000250321">
    <property type="component" value="Unassembled WGS sequence"/>
</dbReference>
<keyword evidence="3" id="KW-1185">Reference proteome</keyword>
<dbReference type="Gene3D" id="3.60.40.10">
    <property type="entry name" value="PPM-type phosphatase domain"/>
    <property type="match status" value="1"/>
</dbReference>
<dbReference type="InterPro" id="IPR036457">
    <property type="entry name" value="PPM-type-like_dom_sf"/>
</dbReference>
<name>A0A314YVQ7_PRUYE</name>
<reference evidence="2 3" key="1">
    <citation type="submission" date="2018-02" db="EMBL/GenBank/DDBJ databases">
        <title>Draft genome of wild Prunus yedoensis var. nudiflora.</title>
        <authorList>
            <person name="Baek S."/>
            <person name="Kim J.-H."/>
            <person name="Choi K."/>
            <person name="Kim G.-B."/>
            <person name="Cho A."/>
            <person name="Jang H."/>
            <person name="Shin C.-H."/>
            <person name="Yu H.-J."/>
            <person name="Mun J.-H."/>
        </authorList>
    </citation>
    <scope>NUCLEOTIDE SEQUENCE [LARGE SCALE GENOMIC DNA]</scope>
    <source>
        <strain evidence="3">cv. Jeju island</strain>
        <tissue evidence="2">Leaf</tissue>
    </source>
</reference>
<dbReference type="InterPro" id="IPR015655">
    <property type="entry name" value="PP2C"/>
</dbReference>
<dbReference type="GO" id="GO:0004722">
    <property type="term" value="F:protein serine/threonine phosphatase activity"/>
    <property type="evidence" value="ECO:0007669"/>
    <property type="project" value="InterPro"/>
</dbReference>
<evidence type="ECO:0000313" key="3">
    <source>
        <dbReference type="Proteomes" id="UP000250321"/>
    </source>
</evidence>
<evidence type="ECO:0000259" key="1">
    <source>
        <dbReference type="PROSITE" id="PS51746"/>
    </source>
</evidence>
<dbReference type="STRING" id="2094558.A0A314YVQ7"/>
<feature type="domain" description="PPM-type phosphatase" evidence="1">
    <location>
        <begin position="39"/>
        <end position="344"/>
    </location>
</feature>
<sequence>MGACCSREGLYGGGYIGDDRTNNRHFNEFEGNDEEDNVHINVHPARKKKGINQDAMTIWEDFTEKGMYFCGVFDGHGPEGHKVARCVRDNLPLKLSQVIKIYQLNSGIFSDIDVGSELYENVGHRHNKKASQDLPLPSWEASCVKSFKEMDEELSLDNTIDSFCSGSTAVTVVKQGDHLVIANLGDSRAVLGTRSGEKNQICSVQLTVDLKPDTPGEAERIKNCKGRILSVDEEPEVYRLWMPDEDCPGLAMSRAFGDFCVKGCGLISIPEVSYRRISSSDEFVVLATDGVWDALTNTDVVKIVASAKRRSIAAELVVKRAVRAWKRKFPESKIDDCAVICLYLKDQPSLTQTASNLSRGGKPNDTELSLSYYSTRSNIVSDVGCPASEISSKITEDMNESVVSSKITEDSKEEWNALDGVERVNTMLKLPRFSNGLNRQNHKRMMKMVKISN</sequence>
<dbReference type="Pfam" id="PF00481">
    <property type="entry name" value="PP2C"/>
    <property type="match status" value="1"/>
</dbReference>
<accession>A0A314YVQ7</accession>
<protein>
    <recommendedName>
        <fullName evidence="1">PPM-type phosphatase domain-containing protein</fullName>
    </recommendedName>
</protein>
<evidence type="ECO:0000313" key="2">
    <source>
        <dbReference type="EMBL" id="PQQ12325.1"/>
    </source>
</evidence>